<dbReference type="AlphaFoldDB" id="A0A2H6K9W7"/>
<dbReference type="Proteomes" id="UP000236319">
    <property type="component" value="Unassembled WGS sequence"/>
</dbReference>
<sequence length="294" mass="32849">MQKPRFDLSDLSIPSSLKKCKEFLPQLLESNAALARKISEGDSSHVVDAEMRVYRGSHSPDHVTDEQEEGKIVLDVGVGVFDVNSLPTNDESLKASGVTTVTLDPRSEVFRADEPLITEVERPGNSVSLSSPFVSCYTVKRLRGKDECLWIRQTVRSYFHMMMQWESRLAEAFLCSDTQKIGIIQGPECANIYQSLGLSLSRDQIKSCGAMNKDQFVQKGMAIVSEMPAGGDLKRLFEAVQNPQTKTIGTAELQEVMMLMKNRSPQDLAELMNLLDPEKSGKITYERFVDVFSK</sequence>
<dbReference type="SUPFAM" id="SSF47473">
    <property type="entry name" value="EF-hand"/>
    <property type="match status" value="1"/>
</dbReference>
<gene>
    <name evidence="1" type="ORF">BOVATA_012730</name>
</gene>
<reference evidence="1 2" key="1">
    <citation type="journal article" date="2017" name="BMC Genomics">
        <title>Whole-genome assembly of Babesia ovata and comparative genomics between closely related pathogens.</title>
        <authorList>
            <person name="Yamagishi J."/>
            <person name="Asada M."/>
            <person name="Hakimi H."/>
            <person name="Tanaka T.Q."/>
            <person name="Sugimoto C."/>
            <person name="Kawazu S."/>
        </authorList>
    </citation>
    <scope>NUCLEOTIDE SEQUENCE [LARGE SCALE GENOMIC DNA]</scope>
    <source>
        <strain evidence="1 2">Miyake</strain>
    </source>
</reference>
<evidence type="ECO:0000313" key="1">
    <source>
        <dbReference type="EMBL" id="GBE59780.1"/>
    </source>
</evidence>
<dbReference type="Gene3D" id="1.10.238.10">
    <property type="entry name" value="EF-hand"/>
    <property type="match status" value="1"/>
</dbReference>
<accession>A0A2H6K9W7</accession>
<keyword evidence="2" id="KW-1185">Reference proteome</keyword>
<organism evidence="1 2">
    <name type="scientific">Babesia ovata</name>
    <dbReference type="NCBI Taxonomy" id="189622"/>
    <lineage>
        <taxon>Eukaryota</taxon>
        <taxon>Sar</taxon>
        <taxon>Alveolata</taxon>
        <taxon>Apicomplexa</taxon>
        <taxon>Aconoidasida</taxon>
        <taxon>Piroplasmida</taxon>
        <taxon>Babesiidae</taxon>
        <taxon>Babesia</taxon>
    </lineage>
</organism>
<dbReference type="InterPro" id="IPR011992">
    <property type="entry name" value="EF-hand-dom_pair"/>
</dbReference>
<protein>
    <submittedName>
        <fullName evidence="1">Calmodulin 3</fullName>
    </submittedName>
</protein>
<proteinExistence type="predicted"/>
<dbReference type="VEuPathDB" id="PiroplasmaDB:BOVATA_012730"/>
<evidence type="ECO:0000313" key="2">
    <source>
        <dbReference type="Proteomes" id="UP000236319"/>
    </source>
</evidence>
<dbReference type="EMBL" id="BDSA01000001">
    <property type="protein sequence ID" value="GBE59780.1"/>
    <property type="molecule type" value="Genomic_DNA"/>
</dbReference>
<dbReference type="GeneID" id="39873550"/>
<name>A0A2H6K9W7_9APIC</name>
<dbReference type="RefSeq" id="XP_028866023.1">
    <property type="nucleotide sequence ID" value="XM_029010190.1"/>
</dbReference>
<dbReference type="OrthoDB" id="26525at2759"/>
<comment type="caution">
    <text evidence="1">The sequence shown here is derived from an EMBL/GenBank/DDBJ whole genome shotgun (WGS) entry which is preliminary data.</text>
</comment>